<reference evidence="3" key="1">
    <citation type="submission" date="2015-07" db="EMBL/GenBank/DDBJ databases">
        <title>Adaptation to a free-living lifestyle via gene acquisitions in the diplomonad Trepomonas sp. PC1.</title>
        <authorList>
            <person name="Xu F."/>
            <person name="Jerlstrom-Hultqvist J."/>
            <person name="Kolisko M."/>
            <person name="Simpson A.G.B."/>
            <person name="Roger A.J."/>
            <person name="Svard S.G."/>
            <person name="Andersson J.O."/>
        </authorList>
    </citation>
    <scope>NUCLEOTIDE SEQUENCE</scope>
    <source>
        <strain evidence="3">PC1</strain>
    </source>
</reference>
<dbReference type="GO" id="GO:0016787">
    <property type="term" value="F:hydrolase activity"/>
    <property type="evidence" value="ECO:0007669"/>
    <property type="project" value="InterPro"/>
</dbReference>
<dbReference type="Gene3D" id="3.60.21.10">
    <property type="match status" value="2"/>
</dbReference>
<keyword evidence="1" id="KW-0472">Membrane</keyword>
<accession>A0A146K188</accession>
<evidence type="ECO:0000256" key="1">
    <source>
        <dbReference type="SAM" id="Phobius"/>
    </source>
</evidence>
<feature type="transmembrane region" description="Helical" evidence="1">
    <location>
        <begin position="76"/>
        <end position="98"/>
    </location>
</feature>
<gene>
    <name evidence="3" type="ORF">TPC1_20021</name>
</gene>
<dbReference type="EMBL" id="GDID01005926">
    <property type="protein sequence ID" value="JAP90680.1"/>
    <property type="molecule type" value="Transcribed_RNA"/>
</dbReference>
<evidence type="ECO:0000313" key="3">
    <source>
        <dbReference type="EMBL" id="JAP90680.1"/>
    </source>
</evidence>
<sequence length="428" mass="49052">LLPRDELISQPLKSKKNVAITLILTAITLLIDVCCQIFFFQNRSMYVHMVFFALLLIQIVLFLILCFQKSLKREHLLIVSICILVILQICFIIVQFAIQLSITLEIQPIIQPYGDKALVTYYTSYSHETILYVDSLEFCGSDTIFPNCDTKSHLHHILVPQNKTFFIDNYIDEFSAQIPSKPRKFVLISDVHSNPIYNTKKLPEYDMGLMAGDFSYLGTEQEIIKTFKVNLNKPILMAFGNHDTKKGFINKFTQREQNYYQQIGDVGVITFNILNKGKTGLNKTLADLSIEFIETQVKQSQAKHLVIMTHACFYSAGEFGQKRVYDYFAMKFEQMLDQLEDKRIRLVLYGHDHIASIFMRKGLLHAVIAPSGGGLQINKNFDSLSGSIDNVYGGQYHLDSFQYHRFVGHLEIDDLKGQVVLKIISLTD</sequence>
<keyword evidence="1" id="KW-0812">Transmembrane</keyword>
<proteinExistence type="predicted"/>
<protein>
    <submittedName>
        <fullName evidence="3">Calcineurin-like phosphoesterase domain-containing protein</fullName>
    </submittedName>
</protein>
<dbReference type="InterPro" id="IPR004843">
    <property type="entry name" value="Calcineurin-like_PHP"/>
</dbReference>
<dbReference type="Pfam" id="PF00149">
    <property type="entry name" value="Metallophos"/>
    <property type="match status" value="1"/>
</dbReference>
<evidence type="ECO:0000259" key="2">
    <source>
        <dbReference type="Pfam" id="PF00149"/>
    </source>
</evidence>
<dbReference type="InterPro" id="IPR029052">
    <property type="entry name" value="Metallo-depent_PP-like"/>
</dbReference>
<feature type="non-terminal residue" evidence="3">
    <location>
        <position position="428"/>
    </location>
</feature>
<name>A0A146K188_9EUKA</name>
<keyword evidence="1" id="KW-1133">Transmembrane helix</keyword>
<dbReference type="AlphaFoldDB" id="A0A146K188"/>
<feature type="transmembrane region" description="Helical" evidence="1">
    <location>
        <begin position="45"/>
        <end position="67"/>
    </location>
</feature>
<feature type="non-terminal residue" evidence="3">
    <location>
        <position position="1"/>
    </location>
</feature>
<feature type="transmembrane region" description="Helical" evidence="1">
    <location>
        <begin position="18"/>
        <end position="39"/>
    </location>
</feature>
<organism evidence="3">
    <name type="scientific">Trepomonas sp. PC1</name>
    <dbReference type="NCBI Taxonomy" id="1076344"/>
    <lineage>
        <taxon>Eukaryota</taxon>
        <taxon>Metamonada</taxon>
        <taxon>Diplomonadida</taxon>
        <taxon>Hexamitidae</taxon>
        <taxon>Hexamitinae</taxon>
        <taxon>Trepomonas</taxon>
    </lineage>
</organism>
<feature type="domain" description="Calcineurin-like phosphoesterase" evidence="2">
    <location>
        <begin position="184"/>
        <end position="354"/>
    </location>
</feature>
<dbReference type="SUPFAM" id="SSF56300">
    <property type="entry name" value="Metallo-dependent phosphatases"/>
    <property type="match status" value="1"/>
</dbReference>
<dbReference type="CDD" id="cd00838">
    <property type="entry name" value="MPP_superfamily"/>
    <property type="match status" value="1"/>
</dbReference>